<evidence type="ECO:0000313" key="2">
    <source>
        <dbReference type="Proteomes" id="UP000007266"/>
    </source>
</evidence>
<reference evidence="1 2" key="2">
    <citation type="journal article" date="2010" name="Nucleic Acids Res.">
        <title>BeetleBase in 2010: revisions to provide comprehensive genomic information for Tribolium castaneum.</title>
        <authorList>
            <person name="Kim H.S."/>
            <person name="Murphy T."/>
            <person name="Xia J."/>
            <person name="Caragea D."/>
            <person name="Park Y."/>
            <person name="Beeman R.W."/>
            <person name="Lorenzen M.D."/>
            <person name="Butcher S."/>
            <person name="Manak J.R."/>
            <person name="Brown S.J."/>
        </authorList>
    </citation>
    <scope>GENOME REANNOTATION</scope>
    <source>
        <strain evidence="1 2">Georgia GA2</strain>
    </source>
</reference>
<gene>
    <name evidence="1" type="primary">AUGUSTUS-3.0.2_03377</name>
    <name evidence="1" type="ORF">TcasGA2_TC003377</name>
</gene>
<organism evidence="1 2">
    <name type="scientific">Tribolium castaneum</name>
    <name type="common">Red flour beetle</name>
    <dbReference type="NCBI Taxonomy" id="7070"/>
    <lineage>
        <taxon>Eukaryota</taxon>
        <taxon>Metazoa</taxon>
        <taxon>Ecdysozoa</taxon>
        <taxon>Arthropoda</taxon>
        <taxon>Hexapoda</taxon>
        <taxon>Insecta</taxon>
        <taxon>Pterygota</taxon>
        <taxon>Neoptera</taxon>
        <taxon>Endopterygota</taxon>
        <taxon>Coleoptera</taxon>
        <taxon>Polyphaga</taxon>
        <taxon>Cucujiformia</taxon>
        <taxon>Tenebrionidae</taxon>
        <taxon>Tenebrionidae incertae sedis</taxon>
        <taxon>Tribolium</taxon>
    </lineage>
</organism>
<dbReference type="GO" id="GO:0071897">
    <property type="term" value="P:DNA biosynthetic process"/>
    <property type="evidence" value="ECO:0007669"/>
    <property type="project" value="UniProtKB-ARBA"/>
</dbReference>
<dbReference type="eggNOG" id="ENOG502QT5H">
    <property type="taxonomic scope" value="Eukaryota"/>
</dbReference>
<dbReference type="Proteomes" id="UP000007266">
    <property type="component" value="Linkage group 3"/>
</dbReference>
<dbReference type="HOGENOM" id="CLU_002028_5_1_1"/>
<dbReference type="InParanoid" id="D6WFU5"/>
<dbReference type="OrthoDB" id="6602337at2759"/>
<dbReference type="PANTHER" id="PTHR31511">
    <property type="entry name" value="PROTEIN CBG23764"/>
    <property type="match status" value="1"/>
</dbReference>
<dbReference type="AlphaFoldDB" id="D6WFU5"/>
<evidence type="ECO:0000313" key="1">
    <source>
        <dbReference type="EMBL" id="EFA00513.1"/>
    </source>
</evidence>
<name>D6WFU5_TRICA</name>
<accession>D6WFU5</accession>
<dbReference type="InterPro" id="IPR023211">
    <property type="entry name" value="DNA_pol_palm_dom_sf"/>
</dbReference>
<dbReference type="Gene3D" id="3.90.1600.10">
    <property type="entry name" value="Palm domain of DNA polymerase"/>
    <property type="match status" value="1"/>
</dbReference>
<dbReference type="InterPro" id="IPR043502">
    <property type="entry name" value="DNA/RNA_pol_sf"/>
</dbReference>
<dbReference type="PANTHER" id="PTHR31511:SF12">
    <property type="entry name" value="RHO TERMINATION FACTOR N-TERMINAL DOMAIN-CONTAINING PROTEIN"/>
    <property type="match status" value="1"/>
</dbReference>
<dbReference type="PhylomeDB" id="D6WFU5"/>
<dbReference type="SUPFAM" id="SSF56672">
    <property type="entry name" value="DNA/RNA polymerases"/>
    <property type="match status" value="1"/>
</dbReference>
<reference evidence="1 2" key="1">
    <citation type="journal article" date="2008" name="Nature">
        <title>The genome of the model beetle and pest Tribolium castaneum.</title>
        <authorList>
            <consortium name="Tribolium Genome Sequencing Consortium"/>
            <person name="Richards S."/>
            <person name="Gibbs R.A."/>
            <person name="Weinstock G.M."/>
            <person name="Brown S.J."/>
            <person name="Denell R."/>
            <person name="Beeman R.W."/>
            <person name="Gibbs R."/>
            <person name="Beeman R.W."/>
            <person name="Brown S.J."/>
            <person name="Bucher G."/>
            <person name="Friedrich M."/>
            <person name="Grimmelikhuijzen C.J."/>
            <person name="Klingler M."/>
            <person name="Lorenzen M."/>
            <person name="Richards S."/>
            <person name="Roth S."/>
            <person name="Schroder R."/>
            <person name="Tautz D."/>
            <person name="Zdobnov E.M."/>
            <person name="Muzny D."/>
            <person name="Gibbs R.A."/>
            <person name="Weinstock G.M."/>
            <person name="Attaway T."/>
            <person name="Bell S."/>
            <person name="Buhay C.J."/>
            <person name="Chandrabose M.N."/>
            <person name="Chavez D."/>
            <person name="Clerk-Blankenburg K.P."/>
            <person name="Cree A."/>
            <person name="Dao M."/>
            <person name="Davis C."/>
            <person name="Chacko J."/>
            <person name="Dinh H."/>
            <person name="Dugan-Rocha S."/>
            <person name="Fowler G."/>
            <person name="Garner T.T."/>
            <person name="Garnes J."/>
            <person name="Gnirke A."/>
            <person name="Hawes A."/>
            <person name="Hernandez J."/>
            <person name="Hines S."/>
            <person name="Holder M."/>
            <person name="Hume J."/>
            <person name="Jhangiani S.N."/>
            <person name="Joshi V."/>
            <person name="Khan Z.M."/>
            <person name="Jackson L."/>
            <person name="Kovar C."/>
            <person name="Kowis A."/>
            <person name="Lee S."/>
            <person name="Lewis L.R."/>
            <person name="Margolis J."/>
            <person name="Morgan M."/>
            <person name="Nazareth L.V."/>
            <person name="Nguyen N."/>
            <person name="Okwuonu G."/>
            <person name="Parker D."/>
            <person name="Richards S."/>
            <person name="Ruiz S.J."/>
            <person name="Santibanez J."/>
            <person name="Savard J."/>
            <person name="Scherer S.E."/>
            <person name="Schneider B."/>
            <person name="Sodergren E."/>
            <person name="Tautz D."/>
            <person name="Vattahil S."/>
            <person name="Villasana D."/>
            <person name="White C.S."/>
            <person name="Wright R."/>
            <person name="Park Y."/>
            <person name="Beeman R.W."/>
            <person name="Lord J."/>
            <person name="Oppert B."/>
            <person name="Lorenzen M."/>
            <person name="Brown S."/>
            <person name="Wang L."/>
            <person name="Savard J."/>
            <person name="Tautz D."/>
            <person name="Richards S."/>
            <person name="Weinstock G."/>
            <person name="Gibbs R.A."/>
            <person name="Liu Y."/>
            <person name="Worley K."/>
            <person name="Weinstock G."/>
            <person name="Elsik C.G."/>
            <person name="Reese J.T."/>
            <person name="Elhaik E."/>
            <person name="Landan G."/>
            <person name="Graur D."/>
            <person name="Arensburger P."/>
            <person name="Atkinson P."/>
            <person name="Beeman R.W."/>
            <person name="Beidler J."/>
            <person name="Brown S.J."/>
            <person name="Demuth J.P."/>
            <person name="Drury D.W."/>
            <person name="Du Y.Z."/>
            <person name="Fujiwara H."/>
            <person name="Lorenzen M."/>
            <person name="Maselli V."/>
            <person name="Osanai M."/>
            <person name="Park Y."/>
            <person name="Robertson H.M."/>
            <person name="Tu Z."/>
            <person name="Wang J.J."/>
            <person name="Wang S."/>
            <person name="Richards S."/>
            <person name="Song H."/>
            <person name="Zhang L."/>
            <person name="Sodergren E."/>
            <person name="Werner D."/>
            <person name="Stanke M."/>
            <person name="Morgenstern B."/>
            <person name="Solovyev V."/>
            <person name="Kosarev P."/>
            <person name="Brown G."/>
            <person name="Chen H.C."/>
            <person name="Ermolaeva O."/>
            <person name="Hlavina W."/>
            <person name="Kapustin Y."/>
            <person name="Kiryutin B."/>
            <person name="Kitts P."/>
            <person name="Maglott D."/>
            <person name="Pruitt K."/>
            <person name="Sapojnikov V."/>
            <person name="Souvorov A."/>
            <person name="Mackey A.J."/>
            <person name="Waterhouse R.M."/>
            <person name="Wyder S."/>
            <person name="Zdobnov E.M."/>
            <person name="Zdobnov E.M."/>
            <person name="Wyder S."/>
            <person name="Kriventseva E.V."/>
            <person name="Kadowaki T."/>
            <person name="Bork P."/>
            <person name="Aranda M."/>
            <person name="Bao R."/>
            <person name="Beermann A."/>
            <person name="Berns N."/>
            <person name="Bolognesi R."/>
            <person name="Bonneton F."/>
            <person name="Bopp D."/>
            <person name="Brown S.J."/>
            <person name="Bucher G."/>
            <person name="Butts T."/>
            <person name="Chaumot A."/>
            <person name="Denell R.E."/>
            <person name="Ferrier D.E."/>
            <person name="Friedrich M."/>
            <person name="Gordon C.M."/>
            <person name="Jindra M."/>
            <person name="Klingler M."/>
            <person name="Lan Q."/>
            <person name="Lattorff H.M."/>
            <person name="Laudet V."/>
            <person name="von Levetsow C."/>
            <person name="Liu Z."/>
            <person name="Lutz R."/>
            <person name="Lynch J.A."/>
            <person name="da Fonseca R.N."/>
            <person name="Posnien N."/>
            <person name="Reuter R."/>
            <person name="Roth S."/>
            <person name="Savard J."/>
            <person name="Schinko J.B."/>
            <person name="Schmitt C."/>
            <person name="Schoppmeier M."/>
            <person name="Schroder R."/>
            <person name="Shippy T.D."/>
            <person name="Simonnet F."/>
            <person name="Marques-Souza H."/>
            <person name="Tautz D."/>
            <person name="Tomoyasu Y."/>
            <person name="Trauner J."/>
            <person name="Van der Zee M."/>
            <person name="Vervoort M."/>
            <person name="Wittkopp N."/>
            <person name="Wimmer E.A."/>
            <person name="Yang X."/>
            <person name="Jones A.K."/>
            <person name="Sattelle D.B."/>
            <person name="Ebert P.R."/>
            <person name="Nelson D."/>
            <person name="Scott J.G."/>
            <person name="Beeman R.W."/>
            <person name="Muthukrishnan S."/>
            <person name="Kramer K.J."/>
            <person name="Arakane Y."/>
            <person name="Beeman R.W."/>
            <person name="Zhu Q."/>
            <person name="Hogenkamp D."/>
            <person name="Dixit R."/>
            <person name="Oppert B."/>
            <person name="Jiang H."/>
            <person name="Zou Z."/>
            <person name="Marshall J."/>
            <person name="Elpidina E."/>
            <person name="Vinokurov K."/>
            <person name="Oppert C."/>
            <person name="Zou Z."/>
            <person name="Evans J."/>
            <person name="Lu Z."/>
            <person name="Zhao P."/>
            <person name="Sumathipala N."/>
            <person name="Altincicek B."/>
            <person name="Vilcinskas A."/>
            <person name="Williams M."/>
            <person name="Hultmark D."/>
            <person name="Hetru C."/>
            <person name="Jiang H."/>
            <person name="Grimmelikhuijzen C.J."/>
            <person name="Hauser F."/>
            <person name="Cazzamali G."/>
            <person name="Williamson M."/>
            <person name="Park Y."/>
            <person name="Li B."/>
            <person name="Tanaka Y."/>
            <person name="Predel R."/>
            <person name="Neupert S."/>
            <person name="Schachtner J."/>
            <person name="Verleyen P."/>
            <person name="Raible F."/>
            <person name="Bork P."/>
            <person name="Friedrich M."/>
            <person name="Walden K.K."/>
            <person name="Robertson H.M."/>
            <person name="Angeli S."/>
            <person name="Foret S."/>
            <person name="Bucher G."/>
            <person name="Schuetz S."/>
            <person name="Maleszka R."/>
            <person name="Wimmer E.A."/>
            <person name="Beeman R.W."/>
            <person name="Lorenzen M."/>
            <person name="Tomoyasu Y."/>
            <person name="Miller S.C."/>
            <person name="Grossmann D."/>
            <person name="Bucher G."/>
        </authorList>
    </citation>
    <scope>NUCLEOTIDE SEQUENCE [LARGE SCALE GENOMIC DNA]</scope>
    <source>
        <strain evidence="1 2">Georgia GA2</strain>
    </source>
</reference>
<proteinExistence type="predicted"/>
<dbReference type="KEGG" id="tca:657476"/>
<sequence length="763" mass="89262">MSPDSKKVCFKNFERQHKIPFVIYAHIESARIPTPGQKSVFVQKPCGFAYSIKCCYDRSLSKCESYYGEDCVSLLWKLLKREAKEISEKLKTKVEPLGLNEEQINQISKLTKCYLCSEALHEDKDIDFHPLTGDYLGLGHKECRGFRKIPKSIPVVVSKNGLTFLLGALSKGELDEILFICGNKEGRFGFMTPIPGFQYLKFVESCKFLDEEFENQDRILSDSKKKGVRRWFKALSEFDLMKRKTWVPFLYLDSFDKLTRSDFPPPSGFYDELEDEEISPEEYDRAVRIWTVFGCETVGDYLKLCLESSVLLLGDVFESFRMLCLDKYKLDPFHYFTIASFAWDVMLKHIKVKLELLEDQEMIAFIKDNIRGGIVQCSKRYALANNRFCQLDQTKPHTFIVYLDANNLGGWAMSQCLPFSEFRWMSRNEIEEIAPKVGILEEEGAYGYIFEVDLDYPKKLHEKHNDLPFCYEHLTVPELGQTVRILNFYNKRNYVMDFRNLKQCLSNGLILKKIHRVLQFKQSKWLQPYIAYNTNLRASAVSDIEKKLYKLLNNSVFGKTIQRLSTDKPIYAGFCILELSKKFMYDFHYKIMLSRYPQRINLLYMDTDSFIYEIQTCNFFRDLQFDEKLLELFDTSNLDKRWGIPPRNKKVPGKMKDECDGKVVREFCGVGAKVYCLDVDGEEVKKAMGVRKYVKRKYISVEDYRNCVLGDVTVRRGFLETGCKNYELKAYWVKRDVLMPGDKKRRIRENKVDTDAWGPLVDD</sequence>
<keyword evidence="2" id="KW-1185">Reference proteome</keyword>
<dbReference type="EMBL" id="KQ971319">
    <property type="protein sequence ID" value="EFA00513.1"/>
    <property type="molecule type" value="Genomic_DNA"/>
</dbReference>
<protein>
    <submittedName>
        <fullName evidence="1">Uncharacterized protein</fullName>
    </submittedName>
</protein>